<evidence type="ECO:0000256" key="1">
    <source>
        <dbReference type="SAM" id="MobiDB-lite"/>
    </source>
</evidence>
<feature type="region of interest" description="Disordered" evidence="1">
    <location>
        <begin position="1"/>
        <end position="21"/>
    </location>
</feature>
<gene>
    <name evidence="3" type="ORF">ACETRX_22870</name>
</gene>
<dbReference type="InterPro" id="IPR032096">
    <property type="entry name" value="DUF4815"/>
</dbReference>
<dbReference type="EMBL" id="JBHGPK010000011">
    <property type="protein sequence ID" value="MFC2252497.1"/>
    <property type="molecule type" value="Genomic_DNA"/>
</dbReference>
<evidence type="ECO:0000259" key="2">
    <source>
        <dbReference type="Pfam" id="PF16075"/>
    </source>
</evidence>
<dbReference type="Pfam" id="PF16075">
    <property type="entry name" value="DUF4815"/>
    <property type="match status" value="1"/>
</dbReference>
<name>A0ABV6ZK15_9HYPH</name>
<proteinExistence type="predicted"/>
<evidence type="ECO:0000313" key="4">
    <source>
        <dbReference type="Proteomes" id="UP001595190"/>
    </source>
</evidence>
<sequence>MAFEVAGAPPMTYDRAPSRPDWSRPWVPERSFVDGATINEAVTMETRRNQRVGNMTAHDGDRQAGCDIIVDSVSGTVTLAAGSIYVRGDVRPVGAAIFHGVPMTGDVRIGVRLQSTIITHEDDEALKGLGPGTEAEGEDIGAREILTLVWALADDNQMGAFYQVYFLQNGTVIDQTPPSTLSGVQNLIAGYDFGLAGHYIVSGCEVQAVGNRGQGQVFSIAAGEANILGYKKIRYGALPLIVPEEFDVEAVAAEPSTWAGATGGQTTVTVQRAPIASVSSVVIVKRATQVVTRGPVPGGTDALQFASVVAIEEVKQGGTTYAAGTDYVLTGGNISWAPGGAEPSASSTYNVTYLYNISVQPDEVTQTTIKVSGGVQGQPILVFYTSKLPRIDLVCLDRFGLPVYVKGISTRQSLMAPQPPYGLLKLAEVTNTWMGMPVVNNNGTRRVPQDELVRWIELLRSAVSVLDRQASLNKIAASSPVAKRGIFTDNFTTDFYRDPGAPQTAAINRGVLQLAVDLIEIIPAGNALLTLPYTEEVVVRQPIASSSMKINPHANFNSMPAEMKLEPNVDYWKETVTNYLSPVTQEFVAAPGQPPGQQTLTVVEGTSQETGSFIRQIPVKCTVSGFAAGENLATLTFAGVDVKPAGTQTADGSGIIVVNFNVPANVPVGTSRVRATGAAESFAEALYVGNHDIDVVTARMVTLISRDAPPPVTVINNITNVTNVVQTTTVVRTPSTSINTGSEPTRGGSKDPLAQSFAVPEPRQIIGVNFKFTEIGNRAKGVRVQLATMDNGLPTQEVMAEAFINMNLPQVGEMVRPRFGAPVYLNDSDLFCNVTLTDDADHAVAVAKLGDLDPETQQRVAAQPYTVGDLFSSSNRASWLVMPDTDQFFEEVAAKYTAFTLSVEIWSGELDQVSDIAIRATVDIPTEVARFHFELERATGEVIKLLPGQTWSFAEYVSETVKVRAVLQGSEKISPILYPGVQIVCGRIRQSGDYITKAWAAGNPVALDAVFASLIPANASVSIEMDNSDGNWVAIPQVPGGTQQLGEGWTEPSFQRPSFTGLNGRLRLRLQGGPAARLAIADLRAFTH</sequence>
<accession>A0ABV6ZK15</accession>
<reference evidence="3 4" key="1">
    <citation type="submission" date="2024-09" db="EMBL/GenBank/DDBJ databases">
        <title>Description of Labrys sedimenti sp. nov., isolated from a diclofenac-degrading enrichment culture, and genome-based reclassification of Labrys portucalensis as a later heterotypic synonym of Labrys neptuniae.</title>
        <authorList>
            <person name="Tancsics A."/>
            <person name="Csepanyi A."/>
        </authorList>
    </citation>
    <scope>NUCLEOTIDE SEQUENCE [LARGE SCALE GENOMIC DNA]</scope>
    <source>
        <strain evidence="3 4">LMG 23412</strain>
    </source>
</reference>
<dbReference type="Proteomes" id="UP001595190">
    <property type="component" value="Unassembled WGS sequence"/>
</dbReference>
<feature type="domain" description="DUF4815" evidence="2">
    <location>
        <begin position="13"/>
        <end position="577"/>
    </location>
</feature>
<protein>
    <submittedName>
        <fullName evidence="3">DUF4815 domain-containing protein</fullName>
    </submittedName>
</protein>
<comment type="caution">
    <text evidence="3">The sequence shown here is derived from an EMBL/GenBank/DDBJ whole genome shotgun (WGS) entry which is preliminary data.</text>
</comment>
<organism evidence="3 4">
    <name type="scientific">Labrys neptuniae</name>
    <dbReference type="NCBI Taxonomy" id="376174"/>
    <lineage>
        <taxon>Bacteria</taxon>
        <taxon>Pseudomonadati</taxon>
        <taxon>Pseudomonadota</taxon>
        <taxon>Alphaproteobacteria</taxon>
        <taxon>Hyphomicrobiales</taxon>
        <taxon>Xanthobacteraceae</taxon>
        <taxon>Labrys</taxon>
    </lineage>
</organism>
<evidence type="ECO:0000313" key="3">
    <source>
        <dbReference type="EMBL" id="MFC2252497.1"/>
    </source>
</evidence>
<dbReference type="RefSeq" id="WP_394313107.1">
    <property type="nucleotide sequence ID" value="NZ_JBHGPK010000011.1"/>
</dbReference>